<dbReference type="Proteomes" id="UP000494252">
    <property type="component" value="Unassembled WGS sequence"/>
</dbReference>
<dbReference type="GO" id="GO:0007165">
    <property type="term" value="P:signal transduction"/>
    <property type="evidence" value="ECO:0007669"/>
    <property type="project" value="InterPro"/>
</dbReference>
<protein>
    <recommendedName>
        <fullName evidence="1">TIR domain-containing protein</fullName>
    </recommendedName>
</protein>
<accession>A0A6J5GL28</accession>
<keyword evidence="3" id="KW-1185">Reference proteome</keyword>
<dbReference type="InterPro" id="IPR035897">
    <property type="entry name" value="Toll_tir_struct_dom_sf"/>
</dbReference>
<dbReference type="EMBL" id="CADIKI010000016">
    <property type="protein sequence ID" value="CAB3801340.1"/>
    <property type="molecule type" value="Genomic_DNA"/>
</dbReference>
<organism evidence="2 3">
    <name type="scientific">Paraburkholderia fynbosensis</name>
    <dbReference type="NCBI Taxonomy" id="1200993"/>
    <lineage>
        <taxon>Bacteria</taxon>
        <taxon>Pseudomonadati</taxon>
        <taxon>Pseudomonadota</taxon>
        <taxon>Betaproteobacteria</taxon>
        <taxon>Burkholderiales</taxon>
        <taxon>Burkholderiaceae</taxon>
        <taxon>Paraburkholderia</taxon>
    </lineage>
</organism>
<dbReference type="RefSeq" id="WP_175164010.1">
    <property type="nucleotide sequence ID" value="NZ_CADIKI010000016.1"/>
</dbReference>
<dbReference type="Pfam" id="PF13676">
    <property type="entry name" value="TIR_2"/>
    <property type="match status" value="1"/>
</dbReference>
<dbReference type="SUPFAM" id="SSF52200">
    <property type="entry name" value="Toll/Interleukin receptor TIR domain"/>
    <property type="match status" value="1"/>
</dbReference>
<evidence type="ECO:0000313" key="3">
    <source>
        <dbReference type="Proteomes" id="UP000494252"/>
    </source>
</evidence>
<name>A0A6J5GL28_9BURK</name>
<proteinExistence type="predicted"/>
<dbReference type="AlphaFoldDB" id="A0A6J5GL28"/>
<gene>
    <name evidence="2" type="ORF">LMG27177_05032</name>
</gene>
<dbReference type="InterPro" id="IPR000157">
    <property type="entry name" value="TIR_dom"/>
</dbReference>
<dbReference type="Gene3D" id="3.40.50.10140">
    <property type="entry name" value="Toll/interleukin-1 receptor homology (TIR) domain"/>
    <property type="match status" value="1"/>
</dbReference>
<evidence type="ECO:0000313" key="2">
    <source>
        <dbReference type="EMBL" id="CAB3801340.1"/>
    </source>
</evidence>
<feature type="domain" description="TIR" evidence="1">
    <location>
        <begin position="7"/>
        <end position="108"/>
    </location>
</feature>
<evidence type="ECO:0000259" key="1">
    <source>
        <dbReference type="Pfam" id="PF13676"/>
    </source>
</evidence>
<reference evidence="2 3" key="1">
    <citation type="submission" date="2020-04" db="EMBL/GenBank/DDBJ databases">
        <authorList>
            <person name="De Canck E."/>
        </authorList>
    </citation>
    <scope>NUCLEOTIDE SEQUENCE [LARGE SCALE GENOMIC DNA]</scope>
    <source>
        <strain evidence="2 3">LMG 27177</strain>
    </source>
</reference>
<sequence>MPKRPLVFISYRHGDPWTELTRRLQVRLKNVSKALGFDLFIDEGMGAGVMWAQHLQQQLQATTHFVCVLCDEYWESIECQRELMFAVESFRATGEPRLLFVLAEAMSPEYLTFDDAGRPDRLGLPGDGERVIQSVSDVNFLGPFDGNLRLEPLSQDSAARFAEQLTQLVKRLKETLPTLDTQTARTMGSRP</sequence>